<sequence length="147" mass="16068">MSFGPGAASSARPGGFPRPAPGDPCPCGSGDVFEGCCGPLLRGTPAPSAARLMRSRYTAFVVGDERYLTATWHPGTRPEALELDPAQRWTGLRILDVEGGAEGDTRGVVEFRASWRHGGDRGELHERSRFVRQSGRWWYIDGRLDPR</sequence>
<evidence type="ECO:0000313" key="4">
    <source>
        <dbReference type="EMBL" id="MBW9093990.1"/>
    </source>
</evidence>
<comment type="similarity">
    <text evidence="1 2">Belongs to the UPF0225 family.</text>
</comment>
<reference evidence="4 5" key="1">
    <citation type="journal article" date="2021" name="MBio">
        <title>Poor Competitiveness of Bradyrhizobium in Pigeon Pea Root Colonization in Indian Soils.</title>
        <authorList>
            <person name="Chalasani D."/>
            <person name="Basu A."/>
            <person name="Pullabhotla S.V.S.R.N."/>
            <person name="Jorrin B."/>
            <person name="Neal A.L."/>
            <person name="Poole P.S."/>
            <person name="Podile A.R."/>
            <person name="Tkacz A."/>
        </authorList>
    </citation>
    <scope>NUCLEOTIDE SEQUENCE [LARGE SCALE GENOMIC DNA]</scope>
    <source>
        <strain evidence="4 5">HU14</strain>
    </source>
</reference>
<evidence type="ECO:0000256" key="1">
    <source>
        <dbReference type="ARBA" id="ARBA00010839"/>
    </source>
</evidence>
<gene>
    <name evidence="4" type="ORF">JNB62_09875</name>
</gene>
<proteinExistence type="inferred from homology"/>
<dbReference type="Gene3D" id="3.10.450.50">
    <property type="match status" value="1"/>
</dbReference>
<dbReference type="SUPFAM" id="SSF54427">
    <property type="entry name" value="NTF2-like"/>
    <property type="match status" value="1"/>
</dbReference>
<dbReference type="InterPro" id="IPR023006">
    <property type="entry name" value="YchJ-like"/>
</dbReference>
<dbReference type="InterPro" id="IPR048469">
    <property type="entry name" value="YchJ-like_M"/>
</dbReference>
<name>A0ABS7HNJ9_9MICO</name>
<evidence type="ECO:0000313" key="5">
    <source>
        <dbReference type="Proteomes" id="UP001196843"/>
    </source>
</evidence>
<feature type="domain" description="YchJ-like middle NTF2-like" evidence="3">
    <location>
        <begin position="49"/>
        <end position="142"/>
    </location>
</feature>
<dbReference type="Pfam" id="PF17775">
    <property type="entry name" value="YchJ_M-like"/>
    <property type="match status" value="1"/>
</dbReference>
<dbReference type="Pfam" id="PF02810">
    <property type="entry name" value="SEC-C"/>
    <property type="match status" value="1"/>
</dbReference>
<dbReference type="InterPro" id="IPR004027">
    <property type="entry name" value="SEC_C_motif"/>
</dbReference>
<dbReference type="HAMAP" id="MF_00612">
    <property type="entry name" value="UPF0225"/>
    <property type="match status" value="1"/>
</dbReference>
<dbReference type="PANTHER" id="PTHR33747:SF1">
    <property type="entry name" value="ADENYLATE CYCLASE-ASSOCIATED CAP C-TERMINAL DOMAIN-CONTAINING PROTEIN"/>
    <property type="match status" value="1"/>
</dbReference>
<keyword evidence="5" id="KW-1185">Reference proteome</keyword>
<dbReference type="PANTHER" id="PTHR33747">
    <property type="entry name" value="UPF0225 PROTEIN SCO1677"/>
    <property type="match status" value="1"/>
</dbReference>
<dbReference type="Proteomes" id="UP001196843">
    <property type="component" value="Unassembled WGS sequence"/>
</dbReference>
<accession>A0ABS7HNJ9</accession>
<dbReference type="SUPFAM" id="SSF103642">
    <property type="entry name" value="Sec-C motif"/>
    <property type="match status" value="1"/>
</dbReference>
<evidence type="ECO:0000259" key="3">
    <source>
        <dbReference type="Pfam" id="PF17775"/>
    </source>
</evidence>
<organism evidence="4 5">
    <name type="scientific">Microbacterium jejuense</name>
    <dbReference type="NCBI Taxonomy" id="1263637"/>
    <lineage>
        <taxon>Bacteria</taxon>
        <taxon>Bacillati</taxon>
        <taxon>Actinomycetota</taxon>
        <taxon>Actinomycetes</taxon>
        <taxon>Micrococcales</taxon>
        <taxon>Microbacteriaceae</taxon>
        <taxon>Microbacterium</taxon>
    </lineage>
</organism>
<comment type="caution">
    <text evidence="4">The sequence shown here is derived from an EMBL/GenBank/DDBJ whole genome shotgun (WGS) entry which is preliminary data.</text>
</comment>
<protein>
    <recommendedName>
        <fullName evidence="2">UPF0225 protein JNB62_09875</fullName>
    </recommendedName>
</protein>
<dbReference type="InterPro" id="IPR032710">
    <property type="entry name" value="NTF2-like_dom_sf"/>
</dbReference>
<evidence type="ECO:0000256" key="2">
    <source>
        <dbReference type="HAMAP-Rule" id="MF_00612"/>
    </source>
</evidence>
<dbReference type="EMBL" id="JAEUAW010000006">
    <property type="protein sequence ID" value="MBW9093990.1"/>
    <property type="molecule type" value="Genomic_DNA"/>
</dbReference>